<keyword evidence="9 11" id="KW-0807">Transducer</keyword>
<keyword evidence="6 12" id="KW-0812">Transmembrane</keyword>
<keyword evidence="8 12" id="KW-0472">Membrane</keyword>
<dbReference type="InterPro" id="IPR003660">
    <property type="entry name" value="HAMP_dom"/>
</dbReference>
<keyword evidence="2" id="KW-1003">Cell membrane</keyword>
<dbReference type="CDD" id="cd11386">
    <property type="entry name" value="MCP_signal"/>
    <property type="match status" value="1"/>
</dbReference>
<dbReference type="InterPro" id="IPR051310">
    <property type="entry name" value="MCP_chemotaxis"/>
</dbReference>
<keyword evidence="5" id="KW-0997">Cell inner membrane</keyword>
<dbReference type="EMBL" id="CP123488">
    <property type="protein sequence ID" value="WGL57845.1"/>
    <property type="molecule type" value="Genomic_DNA"/>
</dbReference>
<dbReference type="PROSITE" id="PS50885">
    <property type="entry name" value="HAMP"/>
    <property type="match status" value="1"/>
</dbReference>
<dbReference type="SUPFAM" id="SSF58104">
    <property type="entry name" value="Methyl-accepting chemotaxis protein (MCP) signaling domain"/>
    <property type="match status" value="1"/>
</dbReference>
<feature type="domain" description="Methyl-accepting transducer" evidence="13">
    <location>
        <begin position="269"/>
        <end position="498"/>
    </location>
</feature>
<dbReference type="GO" id="GO:0005886">
    <property type="term" value="C:plasma membrane"/>
    <property type="evidence" value="ECO:0007669"/>
    <property type="project" value="UniProtKB-SubCell"/>
</dbReference>
<evidence type="ECO:0000313" key="16">
    <source>
        <dbReference type="Proteomes" id="UP001177527"/>
    </source>
</evidence>
<dbReference type="Pfam" id="PF02203">
    <property type="entry name" value="TarH"/>
    <property type="match status" value="1"/>
</dbReference>
<dbReference type="PRINTS" id="PR00260">
    <property type="entry name" value="CHEMTRNSDUCR"/>
</dbReference>
<evidence type="ECO:0000256" key="7">
    <source>
        <dbReference type="ARBA" id="ARBA00022989"/>
    </source>
</evidence>
<comment type="similarity">
    <text evidence="10">Belongs to the methyl-accepting chemotaxis (MCP) protein family.</text>
</comment>
<dbReference type="Pfam" id="PF00672">
    <property type="entry name" value="HAMP"/>
    <property type="match status" value="1"/>
</dbReference>
<dbReference type="SMART" id="SM00304">
    <property type="entry name" value="HAMP"/>
    <property type="match status" value="1"/>
</dbReference>
<dbReference type="InterPro" id="IPR004089">
    <property type="entry name" value="MCPsignal_dom"/>
</dbReference>
<reference evidence="15" key="1">
    <citation type="submission" date="2023-04" db="EMBL/GenBank/DDBJ databases">
        <title>APH(3)-Id, a novel chromosomal aminoglycoside phosphotransferase, identified from an environmental isolate of Kluyvera intermedia DW18.</title>
        <authorList>
            <person name="Sha Y."/>
        </authorList>
    </citation>
    <scope>NUCLEOTIDE SEQUENCE</scope>
    <source>
        <strain evidence="15">DW18</strain>
    </source>
</reference>
<evidence type="ECO:0000256" key="2">
    <source>
        <dbReference type="ARBA" id="ARBA00022475"/>
    </source>
</evidence>
<evidence type="ECO:0000256" key="11">
    <source>
        <dbReference type="PROSITE-ProRule" id="PRU00284"/>
    </source>
</evidence>
<feature type="transmembrane region" description="Helical" evidence="12">
    <location>
        <begin position="190"/>
        <end position="210"/>
    </location>
</feature>
<dbReference type="RefSeq" id="WP_280558430.1">
    <property type="nucleotide sequence ID" value="NZ_CP123488.1"/>
</dbReference>
<keyword evidence="4" id="KW-0145">Chemotaxis</keyword>
<dbReference type="PANTHER" id="PTHR43531">
    <property type="entry name" value="PROTEIN ICFG"/>
    <property type="match status" value="1"/>
</dbReference>
<dbReference type="GO" id="GO:0004888">
    <property type="term" value="F:transmembrane signaling receptor activity"/>
    <property type="evidence" value="ECO:0007669"/>
    <property type="project" value="InterPro"/>
</dbReference>
<evidence type="ECO:0000256" key="5">
    <source>
        <dbReference type="ARBA" id="ARBA00022519"/>
    </source>
</evidence>
<dbReference type="PROSITE" id="PS50111">
    <property type="entry name" value="CHEMOTAXIS_TRANSDUC_2"/>
    <property type="match status" value="1"/>
</dbReference>
<evidence type="ECO:0000256" key="4">
    <source>
        <dbReference type="ARBA" id="ARBA00022500"/>
    </source>
</evidence>
<protein>
    <submittedName>
        <fullName evidence="15">Methyl-accepting chemotaxis protein</fullName>
    </submittedName>
</protein>
<evidence type="ECO:0000313" key="15">
    <source>
        <dbReference type="EMBL" id="WGL57845.1"/>
    </source>
</evidence>
<comment type="subcellular location">
    <subcellularLocation>
        <location evidence="1">Cell inner membrane</location>
        <topology evidence="1">Multi-pass membrane protein</topology>
    </subcellularLocation>
</comment>
<evidence type="ECO:0000256" key="1">
    <source>
        <dbReference type="ARBA" id="ARBA00004429"/>
    </source>
</evidence>
<evidence type="ECO:0000256" key="12">
    <source>
        <dbReference type="SAM" id="Phobius"/>
    </source>
</evidence>
<dbReference type="PANTHER" id="PTHR43531:SF14">
    <property type="entry name" value="METHYL-ACCEPTING CHEMOTAXIS PROTEIN I-RELATED"/>
    <property type="match status" value="1"/>
</dbReference>
<dbReference type="Gene3D" id="1.10.287.950">
    <property type="entry name" value="Methyl-accepting chemotaxis protein"/>
    <property type="match status" value="1"/>
</dbReference>
<dbReference type="InterPro" id="IPR003122">
    <property type="entry name" value="Tar_rcpt_lig-bd"/>
</dbReference>
<dbReference type="SMART" id="SM00283">
    <property type="entry name" value="MA"/>
    <property type="match status" value="1"/>
</dbReference>
<evidence type="ECO:0000256" key="6">
    <source>
        <dbReference type="ARBA" id="ARBA00022692"/>
    </source>
</evidence>
<dbReference type="FunFam" id="1.10.287.950:FF:000001">
    <property type="entry name" value="Methyl-accepting chemotaxis sensory transducer"/>
    <property type="match status" value="1"/>
</dbReference>
<organism evidence="15 16">
    <name type="scientific">Kluyvera intermedia</name>
    <name type="common">Enterobacter intermedius</name>
    <dbReference type="NCBI Taxonomy" id="61648"/>
    <lineage>
        <taxon>Bacteria</taxon>
        <taxon>Pseudomonadati</taxon>
        <taxon>Pseudomonadota</taxon>
        <taxon>Gammaproteobacteria</taxon>
        <taxon>Enterobacterales</taxon>
        <taxon>Enterobacteriaceae</taxon>
        <taxon>Kluyvera</taxon>
    </lineage>
</organism>
<evidence type="ECO:0000259" key="14">
    <source>
        <dbReference type="PROSITE" id="PS50885"/>
    </source>
</evidence>
<proteinExistence type="inferred from homology"/>
<dbReference type="Gene3D" id="1.20.120.30">
    <property type="entry name" value="Aspartate receptor, ligand-binding domain"/>
    <property type="match status" value="1"/>
</dbReference>
<sequence length="535" mass="57961">MLYRLRISTTLFLILILCGFLQIGSNGLSFWAFRDGQNNIDQVDQSSQQLNALTESRASMLQASNMLNKAGTLTALSYPPNEVRGMIDEVKQELSQADALFKGFQALPLMNGRDAELQNQTAKTFAAWHEMLAHQTAWLENNQLAEFVAAPVQKTQDQFDNDYENWRKNIENYVGSAKQESRSDYYRSTLMFIAMVVISVVIMIGALWWVRRMVVQPLAIISSHFESIAKGNLARPIAVYGKNEISAIFAGLKAMQKSLRETVGHVRQGSYAMHTGISEIAAGNNDLSARTEQQAASLAETAASMEQLTATVSQNAENARQASDLAHGAADTAKRGGEQASHVAQTMQNIATSSKKISDIISVIDGIAFQTNILALNAAVEAARAGEQGRGFAVVAGEVRNLASRSAQAAKEIKVLIEESVSRVQQGSALVETSAHTMTEIVQSVTRVNDIMGEIASASDEQRRGIEQVALAVSQMDQVTQQNAALVEQGAAATQQLADQADSLSTVVSVFELEEVVKADKEHETVPLSAIPAVS</sequence>
<dbReference type="CDD" id="cd06225">
    <property type="entry name" value="HAMP"/>
    <property type="match status" value="1"/>
</dbReference>
<dbReference type="SUPFAM" id="SSF47170">
    <property type="entry name" value="Aspartate receptor, ligand-binding domain"/>
    <property type="match status" value="1"/>
</dbReference>
<feature type="domain" description="HAMP" evidence="14">
    <location>
        <begin position="212"/>
        <end position="264"/>
    </location>
</feature>
<evidence type="ECO:0000259" key="13">
    <source>
        <dbReference type="PROSITE" id="PS50111"/>
    </source>
</evidence>
<evidence type="ECO:0000256" key="3">
    <source>
        <dbReference type="ARBA" id="ARBA00022481"/>
    </source>
</evidence>
<dbReference type="SMART" id="SM00319">
    <property type="entry name" value="TarH"/>
    <property type="match status" value="1"/>
</dbReference>
<dbReference type="Pfam" id="PF00015">
    <property type="entry name" value="MCPsignal"/>
    <property type="match status" value="1"/>
</dbReference>
<keyword evidence="7 12" id="KW-1133">Transmembrane helix</keyword>
<gene>
    <name evidence="15" type="ORF">QBD33_08860</name>
</gene>
<dbReference type="AlphaFoldDB" id="A0AA95K2F6"/>
<name>A0AA95K2F6_KLUIN</name>
<dbReference type="CDD" id="cd19407">
    <property type="entry name" value="Tar_Tsr_sensor"/>
    <property type="match status" value="1"/>
</dbReference>
<keyword evidence="3" id="KW-0488">Methylation</keyword>
<accession>A0AA95K2F6</accession>
<dbReference type="GO" id="GO:0006935">
    <property type="term" value="P:chemotaxis"/>
    <property type="evidence" value="ECO:0007669"/>
    <property type="project" value="UniProtKB-KW"/>
</dbReference>
<evidence type="ECO:0000256" key="9">
    <source>
        <dbReference type="ARBA" id="ARBA00023224"/>
    </source>
</evidence>
<dbReference type="InterPro" id="IPR004090">
    <property type="entry name" value="Chemotax_Me-accpt_rcpt"/>
</dbReference>
<dbReference type="InterPro" id="IPR004091">
    <property type="entry name" value="Chemotax_Me-accpt_rcpt_Me-site"/>
</dbReference>
<evidence type="ECO:0000256" key="10">
    <source>
        <dbReference type="ARBA" id="ARBA00029447"/>
    </source>
</evidence>
<dbReference type="InterPro" id="IPR035440">
    <property type="entry name" value="4HB_MCP_dom_sf"/>
</dbReference>
<dbReference type="PROSITE" id="PS00538">
    <property type="entry name" value="CHEMOTAXIS_TRANSDUC_1"/>
    <property type="match status" value="1"/>
</dbReference>
<dbReference type="GO" id="GO:0007165">
    <property type="term" value="P:signal transduction"/>
    <property type="evidence" value="ECO:0007669"/>
    <property type="project" value="UniProtKB-KW"/>
</dbReference>
<dbReference type="Proteomes" id="UP001177527">
    <property type="component" value="Chromosome"/>
</dbReference>
<evidence type="ECO:0000256" key="8">
    <source>
        <dbReference type="ARBA" id="ARBA00023136"/>
    </source>
</evidence>